<dbReference type="PROSITE" id="PS51371">
    <property type="entry name" value="CBS"/>
    <property type="match status" value="2"/>
</dbReference>
<evidence type="ECO:0000259" key="10">
    <source>
        <dbReference type="PROSITE" id="PS51371"/>
    </source>
</evidence>
<keyword evidence="6 9" id="KW-1133">Transmembrane helix</keyword>
<dbReference type="CDD" id="cd04606">
    <property type="entry name" value="CBS_pair_Mg_transporter"/>
    <property type="match status" value="1"/>
</dbReference>
<reference evidence="11 12" key="1">
    <citation type="submission" date="2018-10" db="EMBL/GenBank/DDBJ databases">
        <title>Genomic Encyclopedia of Type Strains, Phase IV (KMG-IV): sequencing the most valuable type-strain genomes for metagenomic binning, comparative biology and taxonomic classification.</title>
        <authorList>
            <person name="Goeker M."/>
        </authorList>
    </citation>
    <scope>NUCLEOTIDE SEQUENCE [LARGE SCALE GENOMIC DNA]</scope>
    <source>
        <strain evidence="11 12">DSM 12769</strain>
    </source>
</reference>
<dbReference type="Pfam" id="PF03448">
    <property type="entry name" value="MgtE_N"/>
    <property type="match status" value="1"/>
</dbReference>
<keyword evidence="9" id="KW-1003">Cell membrane</keyword>
<evidence type="ECO:0000256" key="7">
    <source>
        <dbReference type="ARBA" id="ARBA00023136"/>
    </source>
</evidence>
<evidence type="ECO:0000256" key="5">
    <source>
        <dbReference type="ARBA" id="ARBA00022842"/>
    </source>
</evidence>
<comment type="subcellular location">
    <subcellularLocation>
        <location evidence="9">Cell membrane</location>
        <topology evidence="9">Multi-pass membrane protein</topology>
    </subcellularLocation>
    <subcellularLocation>
        <location evidence="1">Membrane</location>
        <topology evidence="1">Multi-pass membrane protein</topology>
    </subcellularLocation>
</comment>
<dbReference type="InterPro" id="IPR036739">
    <property type="entry name" value="SLC41_membr_dom_sf"/>
</dbReference>
<evidence type="ECO:0000256" key="2">
    <source>
        <dbReference type="ARBA" id="ARBA00009749"/>
    </source>
</evidence>
<feature type="transmembrane region" description="Helical" evidence="9">
    <location>
        <begin position="285"/>
        <end position="305"/>
    </location>
</feature>
<evidence type="ECO:0000256" key="3">
    <source>
        <dbReference type="ARBA" id="ARBA00022448"/>
    </source>
</evidence>
<evidence type="ECO:0000256" key="8">
    <source>
        <dbReference type="PROSITE-ProRule" id="PRU00703"/>
    </source>
</evidence>
<accession>A0A498C0P7</accession>
<keyword evidence="9" id="KW-0479">Metal-binding</keyword>
<dbReference type="Pfam" id="PF01769">
    <property type="entry name" value="MgtE"/>
    <property type="match status" value="1"/>
</dbReference>
<dbReference type="Gene3D" id="1.25.60.10">
    <property type="entry name" value="MgtE N-terminal domain-like"/>
    <property type="match status" value="1"/>
</dbReference>
<evidence type="ECO:0000256" key="4">
    <source>
        <dbReference type="ARBA" id="ARBA00022692"/>
    </source>
</evidence>
<dbReference type="InterPro" id="IPR000644">
    <property type="entry name" value="CBS_dom"/>
</dbReference>
<feature type="domain" description="CBS" evidence="10">
    <location>
        <begin position="137"/>
        <end position="199"/>
    </location>
</feature>
<evidence type="ECO:0000256" key="9">
    <source>
        <dbReference type="RuleBase" id="RU362011"/>
    </source>
</evidence>
<sequence>MEEENTLVPRIQQALAERRWSEVREAVADEAAQDIAEIMLELEKAERIFLFKLLPRHQANEVFAYLSPDNQDALLEDMTDEETREVLANLTPDDRTALLEELPAPATQRLLEMLPAGDRRRAQQLLGYPDESVGRLMTPEYISVRPNWTIEQALAHIRAQKERGETVNVIHVTDSEGKLLDALSIRRFILAEPDSEVESVMDYRYISVSAFEDREKAVETVQHYDLSALPVVDSEGVLLGIVTLDDVMDVAEAEATEDFHKLGSVGVLNLGLRDASLWALYQRRVGWLVLLVFINMFGGEIIGAYEDTLAAVIVLVTFLPLVVDTAGNAGTQSATLMVRGLATGDVRSKDWLGLWGKEAMVSVALGVTLAVAVSFLGFYRGGMDIAYVVALSMVAVVFMGSMVGMLLPFILARFKLDPATASAPLITSIADIFGILIYFAIATAMLDVSGAA</sequence>
<protein>
    <recommendedName>
        <fullName evidence="9">Magnesium transporter MgtE</fullName>
    </recommendedName>
</protein>
<dbReference type="SMART" id="SM00924">
    <property type="entry name" value="MgtE_N"/>
    <property type="match status" value="1"/>
</dbReference>
<keyword evidence="5 9" id="KW-0460">Magnesium</keyword>
<dbReference type="GO" id="GO:0005886">
    <property type="term" value="C:plasma membrane"/>
    <property type="evidence" value="ECO:0007669"/>
    <property type="project" value="UniProtKB-SubCell"/>
</dbReference>
<comment type="function">
    <text evidence="9">Acts as a magnesium transporter.</text>
</comment>
<dbReference type="RefSeq" id="WP_121442257.1">
    <property type="nucleotide sequence ID" value="NZ_RCDA01000002.1"/>
</dbReference>
<dbReference type="NCBIfam" id="TIGR00400">
    <property type="entry name" value="mgtE"/>
    <property type="match status" value="1"/>
</dbReference>
<dbReference type="EMBL" id="RCDA01000002">
    <property type="protein sequence ID" value="RLK48607.1"/>
    <property type="molecule type" value="Genomic_DNA"/>
</dbReference>
<keyword evidence="3 9" id="KW-0813">Transport</keyword>
<feature type="transmembrane region" description="Helical" evidence="9">
    <location>
        <begin position="359"/>
        <end position="379"/>
    </location>
</feature>
<dbReference type="GO" id="GO:0015095">
    <property type="term" value="F:magnesium ion transmembrane transporter activity"/>
    <property type="evidence" value="ECO:0007669"/>
    <property type="project" value="UniProtKB-UniRule"/>
</dbReference>
<evidence type="ECO:0000256" key="6">
    <source>
        <dbReference type="ARBA" id="ARBA00022989"/>
    </source>
</evidence>
<dbReference type="Gene3D" id="1.10.357.20">
    <property type="entry name" value="SLC41 divalent cation transporters, integral membrane domain"/>
    <property type="match status" value="1"/>
</dbReference>
<dbReference type="SUPFAM" id="SSF54631">
    <property type="entry name" value="CBS-domain pair"/>
    <property type="match status" value="1"/>
</dbReference>
<dbReference type="SUPFAM" id="SSF161093">
    <property type="entry name" value="MgtE membrane domain-like"/>
    <property type="match status" value="1"/>
</dbReference>
<dbReference type="SMART" id="SM00116">
    <property type="entry name" value="CBS"/>
    <property type="match status" value="2"/>
</dbReference>
<keyword evidence="8" id="KW-0129">CBS domain</keyword>
<dbReference type="Pfam" id="PF00571">
    <property type="entry name" value="CBS"/>
    <property type="match status" value="2"/>
</dbReference>
<comment type="subunit">
    <text evidence="9">Homodimer.</text>
</comment>
<dbReference type="SUPFAM" id="SSF158791">
    <property type="entry name" value="MgtE N-terminal domain-like"/>
    <property type="match status" value="1"/>
</dbReference>
<keyword evidence="4 9" id="KW-0812">Transmembrane</keyword>
<dbReference type="InterPro" id="IPR006668">
    <property type="entry name" value="Mg_transptr_MgtE_intracell_dom"/>
</dbReference>
<evidence type="ECO:0000256" key="1">
    <source>
        <dbReference type="ARBA" id="ARBA00004141"/>
    </source>
</evidence>
<dbReference type="PANTHER" id="PTHR43773">
    <property type="entry name" value="MAGNESIUM TRANSPORTER MGTE"/>
    <property type="match status" value="1"/>
</dbReference>
<dbReference type="InterPro" id="IPR006669">
    <property type="entry name" value="MgtE_transporter"/>
</dbReference>
<dbReference type="InterPro" id="IPR038076">
    <property type="entry name" value="MgtE_N_sf"/>
</dbReference>
<dbReference type="PANTHER" id="PTHR43773:SF1">
    <property type="entry name" value="MAGNESIUM TRANSPORTER MGTE"/>
    <property type="match status" value="1"/>
</dbReference>
<dbReference type="InterPro" id="IPR046342">
    <property type="entry name" value="CBS_dom_sf"/>
</dbReference>
<comment type="similarity">
    <text evidence="2 9">Belongs to the SLC41A transporter family.</text>
</comment>
<keyword evidence="7 9" id="KW-0472">Membrane</keyword>
<feature type="transmembrane region" description="Helical" evidence="9">
    <location>
        <begin position="423"/>
        <end position="446"/>
    </location>
</feature>
<keyword evidence="12" id="KW-1185">Reference proteome</keyword>
<dbReference type="OrthoDB" id="9790355at2"/>
<evidence type="ECO:0000313" key="12">
    <source>
        <dbReference type="Proteomes" id="UP000275461"/>
    </source>
</evidence>
<proteinExistence type="inferred from homology"/>
<dbReference type="Proteomes" id="UP000275461">
    <property type="component" value="Unassembled WGS sequence"/>
</dbReference>
<dbReference type="AlphaFoldDB" id="A0A498C0P7"/>
<gene>
    <name evidence="11" type="ORF">DFR31_1713</name>
</gene>
<feature type="domain" description="CBS" evidence="10">
    <location>
        <begin position="201"/>
        <end position="257"/>
    </location>
</feature>
<feature type="transmembrane region" description="Helical" evidence="9">
    <location>
        <begin position="385"/>
        <end position="411"/>
    </location>
</feature>
<organism evidence="11 12">
    <name type="scientific">Alkalispirillum mobile</name>
    <dbReference type="NCBI Taxonomy" id="85925"/>
    <lineage>
        <taxon>Bacteria</taxon>
        <taxon>Pseudomonadati</taxon>
        <taxon>Pseudomonadota</taxon>
        <taxon>Gammaproteobacteria</taxon>
        <taxon>Chromatiales</taxon>
        <taxon>Ectothiorhodospiraceae</taxon>
        <taxon>Alkalispirillum</taxon>
    </lineage>
</organism>
<evidence type="ECO:0000313" key="11">
    <source>
        <dbReference type="EMBL" id="RLK48607.1"/>
    </source>
</evidence>
<dbReference type="Gene3D" id="3.10.580.10">
    <property type="entry name" value="CBS-domain"/>
    <property type="match status" value="1"/>
</dbReference>
<dbReference type="InterPro" id="IPR006667">
    <property type="entry name" value="SLC41_membr_dom"/>
</dbReference>
<name>A0A498C0P7_9GAMM</name>
<comment type="caution">
    <text evidence="11">The sequence shown here is derived from an EMBL/GenBank/DDBJ whole genome shotgun (WGS) entry which is preliminary data.</text>
</comment>
<dbReference type="GO" id="GO:0046872">
    <property type="term" value="F:metal ion binding"/>
    <property type="evidence" value="ECO:0007669"/>
    <property type="project" value="UniProtKB-KW"/>
</dbReference>
<feature type="transmembrane region" description="Helical" evidence="9">
    <location>
        <begin position="311"/>
        <end position="338"/>
    </location>
</feature>